<protein>
    <submittedName>
        <fullName evidence="1">OsmC family protein</fullName>
    </submittedName>
</protein>
<dbReference type="Pfam" id="PF02566">
    <property type="entry name" value="OsmC"/>
    <property type="match status" value="1"/>
</dbReference>
<evidence type="ECO:0000313" key="2">
    <source>
        <dbReference type="Proteomes" id="UP000318199"/>
    </source>
</evidence>
<comment type="caution">
    <text evidence="1">The sequence shown here is derived from an EMBL/GenBank/DDBJ whole genome shotgun (WGS) entry which is preliminary data.</text>
</comment>
<dbReference type="InterPro" id="IPR052924">
    <property type="entry name" value="OsmC/Ohr_hydroprdx_reductase"/>
</dbReference>
<keyword evidence="2" id="KW-1185">Reference proteome</keyword>
<dbReference type="Proteomes" id="UP000318199">
    <property type="component" value="Unassembled WGS sequence"/>
</dbReference>
<accession>A0A562ZNY7</accession>
<dbReference type="AlphaFoldDB" id="A0A562ZNY7"/>
<dbReference type="SUPFAM" id="SSF82784">
    <property type="entry name" value="OsmC-like"/>
    <property type="match status" value="1"/>
</dbReference>
<sequence length="178" mass="18471">MTQQAIRQGLAGVLQHYAQHPEQAVGNDRPATAVVEQGLRCRAEGPNGAVLVTDMPVPLGGGASAPTSGWFLRAALATCDATMIALRAAQLGVTLTQLEVTVESRSDNRVMLGGAEGGWPGPLDMRVRVRIAADGVPAEQLHAIVDWAESHSPVGDALKRAVAVSVEVETAAHAANVT</sequence>
<proteinExistence type="predicted"/>
<gene>
    <name evidence="1" type="ORF">FN976_14900</name>
</gene>
<dbReference type="OrthoDB" id="8850403at2"/>
<dbReference type="Gene3D" id="3.30.300.20">
    <property type="match status" value="1"/>
</dbReference>
<dbReference type="InterPro" id="IPR015946">
    <property type="entry name" value="KH_dom-like_a/b"/>
</dbReference>
<evidence type="ECO:0000313" key="1">
    <source>
        <dbReference type="EMBL" id="TWO70280.1"/>
    </source>
</evidence>
<name>A0A562ZNY7_9BURK</name>
<dbReference type="PANTHER" id="PTHR35368">
    <property type="entry name" value="HYDROPEROXIDE REDUCTASE"/>
    <property type="match status" value="1"/>
</dbReference>
<organism evidence="1 2">
    <name type="scientific">Caenimonas sedimenti</name>
    <dbReference type="NCBI Taxonomy" id="2596921"/>
    <lineage>
        <taxon>Bacteria</taxon>
        <taxon>Pseudomonadati</taxon>
        <taxon>Pseudomonadota</taxon>
        <taxon>Betaproteobacteria</taxon>
        <taxon>Burkholderiales</taxon>
        <taxon>Comamonadaceae</taxon>
        <taxon>Caenimonas</taxon>
    </lineage>
</organism>
<dbReference type="EMBL" id="VOBQ01000012">
    <property type="protein sequence ID" value="TWO70280.1"/>
    <property type="molecule type" value="Genomic_DNA"/>
</dbReference>
<dbReference type="InterPro" id="IPR003718">
    <property type="entry name" value="OsmC/Ohr_fam"/>
</dbReference>
<reference evidence="1 2" key="1">
    <citation type="submission" date="2019-07" db="EMBL/GenBank/DDBJ databases">
        <title>Caenimonas sedimenti sp. nov., isolated from activated sludge.</title>
        <authorList>
            <person name="Xu J."/>
        </authorList>
    </citation>
    <scope>NUCLEOTIDE SEQUENCE [LARGE SCALE GENOMIC DNA]</scope>
    <source>
        <strain evidence="1 2">HX-9-20</strain>
    </source>
</reference>
<dbReference type="InterPro" id="IPR036102">
    <property type="entry name" value="OsmC/Ohrsf"/>
</dbReference>
<dbReference type="RefSeq" id="WP_145893836.1">
    <property type="nucleotide sequence ID" value="NZ_VOBQ01000012.1"/>
</dbReference>
<dbReference type="PANTHER" id="PTHR35368:SF1">
    <property type="entry name" value="HYDROPEROXIDE REDUCTASE"/>
    <property type="match status" value="1"/>
</dbReference>